<dbReference type="Pfam" id="PF00096">
    <property type="entry name" value="zf-C2H2"/>
    <property type="match status" value="2"/>
</dbReference>
<dbReference type="EMBL" id="JAJJHW010003409">
    <property type="protein sequence ID" value="KAH8358770.1"/>
    <property type="molecule type" value="Genomic_DNA"/>
</dbReference>
<dbReference type="GO" id="GO:0010468">
    <property type="term" value="P:regulation of gene expression"/>
    <property type="evidence" value="ECO:0007669"/>
    <property type="project" value="TreeGrafter"/>
</dbReference>
<dbReference type="GO" id="GO:0005634">
    <property type="term" value="C:nucleus"/>
    <property type="evidence" value="ECO:0007669"/>
    <property type="project" value="UniProtKB-SubCell"/>
</dbReference>
<feature type="binding site" evidence="11">
    <location>
        <position position="5"/>
    </location>
    <ligand>
        <name>Zn(2+)</name>
        <dbReference type="ChEBI" id="CHEBI:29105"/>
    </ligand>
</feature>
<evidence type="ECO:0000256" key="10">
    <source>
        <dbReference type="PROSITE-ProRule" id="PRU00042"/>
    </source>
</evidence>
<evidence type="ECO:0000256" key="1">
    <source>
        <dbReference type="ARBA" id="ARBA00004123"/>
    </source>
</evidence>
<keyword evidence="4 10" id="KW-0863">Zinc-finger</keyword>
<dbReference type="Gene3D" id="3.40.1800.20">
    <property type="match status" value="1"/>
</dbReference>
<dbReference type="SUPFAM" id="SSF57716">
    <property type="entry name" value="Glucocorticoid receptor-like (DNA-binding domain)"/>
    <property type="match status" value="1"/>
</dbReference>
<reference evidence="15" key="1">
    <citation type="journal article" date="2021" name="Mol. Ecol. Resour.">
        <title>Phylogenomic analyses of the genus Drosophila reveals genomic signals of climate adaptation.</title>
        <authorList>
            <person name="Li F."/>
            <person name="Rane R.V."/>
            <person name="Luria V."/>
            <person name="Xiong Z."/>
            <person name="Chen J."/>
            <person name="Li Z."/>
            <person name="Catullo R.A."/>
            <person name="Griffin P.C."/>
            <person name="Schiffer M."/>
            <person name="Pearce S."/>
            <person name="Lee S.F."/>
            <person name="McElroy K."/>
            <person name="Stocker A."/>
            <person name="Shirriffs J."/>
            <person name="Cockerell F."/>
            <person name="Coppin C."/>
            <person name="Sgro C.M."/>
            <person name="Karger A."/>
            <person name="Cain J.W."/>
            <person name="Weber J.A."/>
            <person name="Santpere G."/>
            <person name="Kirschner M.W."/>
            <person name="Hoffmann A.A."/>
            <person name="Oakeshott J.G."/>
            <person name="Zhang G."/>
        </authorList>
    </citation>
    <scope>NUCLEOTIDE SEQUENCE</scope>
    <source>
        <strain evidence="15">BGI-SZ-2011g</strain>
    </source>
</reference>
<keyword evidence="3" id="KW-0677">Repeat</keyword>
<dbReference type="Proteomes" id="UP001200034">
    <property type="component" value="Unassembled WGS sequence"/>
</dbReference>
<feature type="binding site" evidence="11">
    <location>
        <position position="8"/>
    </location>
    <ligand>
        <name>Zn(2+)</name>
        <dbReference type="ChEBI" id="CHEBI:29105"/>
    </ligand>
</feature>
<feature type="binding site" evidence="11">
    <location>
        <position position="54"/>
    </location>
    <ligand>
        <name>Zn(2+)</name>
        <dbReference type="ChEBI" id="CHEBI:29105"/>
    </ligand>
</feature>
<dbReference type="PROSITE" id="PS50157">
    <property type="entry name" value="ZINC_FINGER_C2H2_2"/>
    <property type="match status" value="5"/>
</dbReference>
<keyword evidence="2 11" id="KW-0479">Metal-binding</keyword>
<evidence type="ECO:0000256" key="9">
    <source>
        <dbReference type="ARBA" id="ARBA00023242"/>
    </source>
</evidence>
<evidence type="ECO:0000256" key="3">
    <source>
        <dbReference type="ARBA" id="ARBA00022737"/>
    </source>
</evidence>
<dbReference type="Pfam" id="PF07776">
    <property type="entry name" value="zf-AD"/>
    <property type="match status" value="1"/>
</dbReference>
<feature type="region of interest" description="Disordered" evidence="12">
    <location>
        <begin position="86"/>
        <end position="108"/>
    </location>
</feature>
<dbReference type="InterPro" id="IPR050331">
    <property type="entry name" value="Zinc_finger"/>
</dbReference>
<dbReference type="PANTHER" id="PTHR16515">
    <property type="entry name" value="PR DOMAIN ZINC FINGER PROTEIN"/>
    <property type="match status" value="1"/>
</dbReference>
<feature type="binding site" evidence="11">
    <location>
        <position position="51"/>
    </location>
    <ligand>
        <name>Zn(2+)</name>
        <dbReference type="ChEBI" id="CHEBI:29105"/>
    </ligand>
</feature>
<name>A0AAD4JSJ8_9MUSC</name>
<dbReference type="InterPro" id="IPR012934">
    <property type="entry name" value="Znf_AD"/>
</dbReference>
<dbReference type="PANTHER" id="PTHR16515:SF49">
    <property type="entry name" value="GASTRULA ZINC FINGER PROTEIN XLCGF49.1-LIKE-RELATED"/>
    <property type="match status" value="1"/>
</dbReference>
<dbReference type="SUPFAM" id="SSF57667">
    <property type="entry name" value="beta-beta-alpha zinc fingers"/>
    <property type="match status" value="3"/>
</dbReference>
<comment type="subcellular location">
    <subcellularLocation>
        <location evidence="1">Nucleus</location>
    </subcellularLocation>
</comment>
<keyword evidence="9" id="KW-0539">Nucleus</keyword>
<proteinExistence type="predicted"/>
<evidence type="ECO:0000256" key="4">
    <source>
        <dbReference type="ARBA" id="ARBA00022771"/>
    </source>
</evidence>
<feature type="domain" description="ZAD" evidence="14">
    <location>
        <begin position="3"/>
        <end position="78"/>
    </location>
</feature>
<evidence type="ECO:0000256" key="7">
    <source>
        <dbReference type="ARBA" id="ARBA00023125"/>
    </source>
</evidence>
<evidence type="ECO:0000256" key="6">
    <source>
        <dbReference type="ARBA" id="ARBA00023015"/>
    </source>
</evidence>
<feature type="domain" description="C2H2-type" evidence="13">
    <location>
        <begin position="261"/>
        <end position="283"/>
    </location>
</feature>
<keyword evidence="6" id="KW-0805">Transcription regulation</keyword>
<evidence type="ECO:0000256" key="8">
    <source>
        <dbReference type="ARBA" id="ARBA00023163"/>
    </source>
</evidence>
<evidence type="ECO:0000256" key="5">
    <source>
        <dbReference type="ARBA" id="ARBA00022833"/>
    </source>
</evidence>
<evidence type="ECO:0000259" key="13">
    <source>
        <dbReference type="PROSITE" id="PS50157"/>
    </source>
</evidence>
<dbReference type="InterPro" id="IPR036236">
    <property type="entry name" value="Znf_C2H2_sf"/>
</dbReference>
<dbReference type="PROSITE" id="PS51915">
    <property type="entry name" value="ZAD"/>
    <property type="match status" value="1"/>
</dbReference>
<dbReference type="Gene3D" id="3.30.160.60">
    <property type="entry name" value="Classic Zinc Finger"/>
    <property type="match status" value="4"/>
</dbReference>
<sequence length="354" mass="40916">MPLQCRTCGEPIFNANPRNLFMHDNADIRQNIEVITGIKLSPDARLPSHICSCCYLDLDHSMAFRSRCLEASAFFEAELKHLDPLDARSDGKTNKKRGRPRVDEIRQKSKLNPLSPRVYIKRCPDIVKNDRKKARPKPEADIDSKPKYDIAVAIRENMNKSRKKKPIVTPLEKKYICHVCGWTFSDLSNMKDHAVRHTGIKKFHCQECSSKFFTRPQLMLHIRVHHKGEMPFVCKYCGMGFRNSPSRCRHELKFHANQLPFACNLCPKTFVSKISLNKHKQAHETGEVIYRCETCNKTFKGPTFLKNHYLTGRHRRRLQQAHENATASDGDAKVYSDDEIDFDFADSIIEEVDE</sequence>
<keyword evidence="16" id="KW-1185">Reference proteome</keyword>
<evidence type="ECO:0000256" key="12">
    <source>
        <dbReference type="SAM" id="MobiDB-lite"/>
    </source>
</evidence>
<dbReference type="InterPro" id="IPR022755">
    <property type="entry name" value="Znf_C2H2_jaz"/>
</dbReference>
<gene>
    <name evidence="15" type="ORF">KR093_002276</name>
</gene>
<evidence type="ECO:0000256" key="2">
    <source>
        <dbReference type="ARBA" id="ARBA00022723"/>
    </source>
</evidence>
<keyword evidence="5 11" id="KW-0862">Zinc</keyword>
<dbReference type="InterPro" id="IPR013087">
    <property type="entry name" value="Znf_C2H2_type"/>
</dbReference>
<evidence type="ECO:0000313" key="16">
    <source>
        <dbReference type="Proteomes" id="UP001200034"/>
    </source>
</evidence>
<dbReference type="Pfam" id="PF12171">
    <property type="entry name" value="zf-C2H2_jaz"/>
    <property type="match status" value="1"/>
</dbReference>
<dbReference type="SMART" id="SM00355">
    <property type="entry name" value="ZnF_C2H2"/>
    <property type="match status" value="5"/>
</dbReference>
<dbReference type="GO" id="GO:0003677">
    <property type="term" value="F:DNA binding"/>
    <property type="evidence" value="ECO:0007669"/>
    <property type="project" value="UniProtKB-KW"/>
</dbReference>
<feature type="domain" description="C2H2-type" evidence="13">
    <location>
        <begin position="290"/>
        <end position="319"/>
    </location>
</feature>
<feature type="domain" description="C2H2-type" evidence="13">
    <location>
        <begin position="203"/>
        <end position="231"/>
    </location>
</feature>
<dbReference type="AlphaFoldDB" id="A0AAD4JSJ8"/>
<organism evidence="15 16">
    <name type="scientific">Drosophila rubida</name>
    <dbReference type="NCBI Taxonomy" id="30044"/>
    <lineage>
        <taxon>Eukaryota</taxon>
        <taxon>Metazoa</taxon>
        <taxon>Ecdysozoa</taxon>
        <taxon>Arthropoda</taxon>
        <taxon>Hexapoda</taxon>
        <taxon>Insecta</taxon>
        <taxon>Pterygota</taxon>
        <taxon>Neoptera</taxon>
        <taxon>Endopterygota</taxon>
        <taxon>Diptera</taxon>
        <taxon>Brachycera</taxon>
        <taxon>Muscomorpha</taxon>
        <taxon>Ephydroidea</taxon>
        <taxon>Drosophilidae</taxon>
        <taxon>Drosophila</taxon>
    </lineage>
</organism>
<evidence type="ECO:0008006" key="17">
    <source>
        <dbReference type="Google" id="ProtNLM"/>
    </source>
</evidence>
<evidence type="ECO:0000256" key="11">
    <source>
        <dbReference type="PROSITE-ProRule" id="PRU01263"/>
    </source>
</evidence>
<evidence type="ECO:0000259" key="14">
    <source>
        <dbReference type="PROSITE" id="PS51915"/>
    </source>
</evidence>
<keyword evidence="8" id="KW-0804">Transcription</keyword>
<evidence type="ECO:0000313" key="15">
    <source>
        <dbReference type="EMBL" id="KAH8358770.1"/>
    </source>
</evidence>
<protein>
    <recommendedName>
        <fullName evidence="17">Transcription factor Ouib</fullName>
    </recommendedName>
</protein>
<dbReference type="SMART" id="SM00868">
    <property type="entry name" value="zf-AD"/>
    <property type="match status" value="1"/>
</dbReference>
<dbReference type="PROSITE" id="PS00028">
    <property type="entry name" value="ZINC_FINGER_C2H2_1"/>
    <property type="match status" value="5"/>
</dbReference>
<keyword evidence="7" id="KW-0238">DNA-binding</keyword>
<comment type="caution">
    <text evidence="15">The sequence shown here is derived from an EMBL/GenBank/DDBJ whole genome shotgun (WGS) entry which is preliminary data.</text>
</comment>
<feature type="domain" description="C2H2-type" evidence="13">
    <location>
        <begin position="175"/>
        <end position="202"/>
    </location>
</feature>
<dbReference type="GO" id="GO:0008270">
    <property type="term" value="F:zinc ion binding"/>
    <property type="evidence" value="ECO:0007669"/>
    <property type="project" value="UniProtKB-UniRule"/>
</dbReference>
<feature type="domain" description="C2H2-type" evidence="13">
    <location>
        <begin position="232"/>
        <end position="260"/>
    </location>
</feature>
<accession>A0AAD4JSJ8</accession>